<dbReference type="InterPro" id="IPR003789">
    <property type="entry name" value="Asn/Gln_tRNA_amidoTrase-B-like"/>
</dbReference>
<accession>A0A1F6ARP4</accession>
<evidence type="ECO:0000313" key="1">
    <source>
        <dbReference type="EMBL" id="OGG27359.1"/>
    </source>
</evidence>
<name>A0A1F6ARP4_9BACT</name>
<evidence type="ECO:0008006" key="3">
    <source>
        <dbReference type="Google" id="ProtNLM"/>
    </source>
</evidence>
<comment type="caution">
    <text evidence="1">The sequence shown here is derived from an EMBL/GenBank/DDBJ whole genome shotgun (WGS) entry which is preliminary data.</text>
</comment>
<dbReference type="PANTHER" id="PTHR28055:SF1">
    <property type="entry name" value="ALTERED INHERITANCE OF MITOCHONDRIA PROTEIN 41, MITOCHONDRIAL"/>
    <property type="match status" value="1"/>
</dbReference>
<dbReference type="InterPro" id="IPR042184">
    <property type="entry name" value="YqeY/Aim41_N"/>
</dbReference>
<organism evidence="1 2">
    <name type="scientific">Candidatus Gottesmanbacteria bacterium RIFCSPLOWO2_01_FULL_39_12b</name>
    <dbReference type="NCBI Taxonomy" id="1798388"/>
    <lineage>
        <taxon>Bacteria</taxon>
        <taxon>Candidatus Gottesmaniibacteriota</taxon>
    </lineage>
</organism>
<dbReference type="Pfam" id="PF09424">
    <property type="entry name" value="YqeY"/>
    <property type="match status" value="1"/>
</dbReference>
<dbReference type="PANTHER" id="PTHR28055">
    <property type="entry name" value="ALTERED INHERITANCE OF MITOCHONDRIA PROTEIN 41, MITOCHONDRIAL"/>
    <property type="match status" value="1"/>
</dbReference>
<dbReference type="Proteomes" id="UP000176609">
    <property type="component" value="Unassembled WGS sequence"/>
</dbReference>
<dbReference type="Gene3D" id="1.10.1510.10">
    <property type="entry name" value="Uncharacterised protein YqeY/AIM41 PF09424, N-terminal domain"/>
    <property type="match status" value="1"/>
</dbReference>
<gene>
    <name evidence="1" type="ORF">A2960_00130</name>
</gene>
<sequence>MIKANIQEEIYNSLKSGKQTALKVLRYIMSEIKYLEIERKKEVTDEEIVNLLQKEAKKRKEAIEMFRSGKRMDLVSDEEKQLEILGKYLPKQISTVKEKLKIIS</sequence>
<protein>
    <recommendedName>
        <fullName evidence="3">GatB/YqeY domain-containing protein</fullName>
    </recommendedName>
</protein>
<dbReference type="AlphaFoldDB" id="A0A1F6ARP4"/>
<dbReference type="GO" id="GO:0016884">
    <property type="term" value="F:carbon-nitrogen ligase activity, with glutamine as amido-N-donor"/>
    <property type="evidence" value="ECO:0007669"/>
    <property type="project" value="InterPro"/>
</dbReference>
<proteinExistence type="predicted"/>
<reference evidence="1 2" key="1">
    <citation type="journal article" date="2016" name="Nat. Commun.">
        <title>Thousands of microbial genomes shed light on interconnected biogeochemical processes in an aquifer system.</title>
        <authorList>
            <person name="Anantharaman K."/>
            <person name="Brown C.T."/>
            <person name="Hug L.A."/>
            <person name="Sharon I."/>
            <person name="Castelle C.J."/>
            <person name="Probst A.J."/>
            <person name="Thomas B.C."/>
            <person name="Singh A."/>
            <person name="Wilkins M.J."/>
            <person name="Karaoz U."/>
            <person name="Brodie E.L."/>
            <person name="Williams K.H."/>
            <person name="Hubbard S.S."/>
            <person name="Banfield J.F."/>
        </authorList>
    </citation>
    <scope>NUCLEOTIDE SEQUENCE [LARGE SCALE GENOMIC DNA]</scope>
</reference>
<dbReference type="SUPFAM" id="SSF89095">
    <property type="entry name" value="GatB/YqeY motif"/>
    <property type="match status" value="1"/>
</dbReference>
<dbReference type="EMBL" id="MFJR01000003">
    <property type="protein sequence ID" value="OGG27359.1"/>
    <property type="molecule type" value="Genomic_DNA"/>
</dbReference>
<dbReference type="InterPro" id="IPR019004">
    <property type="entry name" value="YqeY/Aim41"/>
</dbReference>
<evidence type="ECO:0000313" key="2">
    <source>
        <dbReference type="Proteomes" id="UP000176609"/>
    </source>
</evidence>